<dbReference type="Pfam" id="PF12854">
    <property type="entry name" value="PPR_1"/>
    <property type="match status" value="1"/>
</dbReference>
<evidence type="ECO:0000256" key="3">
    <source>
        <dbReference type="PROSITE-ProRule" id="PRU00708"/>
    </source>
</evidence>
<dbReference type="PROSITE" id="PS51375">
    <property type="entry name" value="PPR"/>
    <property type="match status" value="4"/>
</dbReference>
<evidence type="ECO:0008006" key="6">
    <source>
        <dbReference type="Google" id="ProtNLM"/>
    </source>
</evidence>
<evidence type="ECO:0000313" key="4">
    <source>
        <dbReference type="EMBL" id="RXH88580.1"/>
    </source>
</evidence>
<feature type="repeat" description="PPR" evidence="3">
    <location>
        <begin position="65"/>
        <end position="100"/>
    </location>
</feature>
<dbReference type="InterPro" id="IPR011990">
    <property type="entry name" value="TPR-like_helical_dom_sf"/>
</dbReference>
<feature type="repeat" description="PPR" evidence="3">
    <location>
        <begin position="30"/>
        <end position="64"/>
    </location>
</feature>
<feature type="repeat" description="PPR" evidence="3">
    <location>
        <begin position="101"/>
        <end position="135"/>
    </location>
</feature>
<comment type="similarity">
    <text evidence="1">Belongs to the PPR family. P subfamily.</text>
</comment>
<dbReference type="InterPro" id="IPR002885">
    <property type="entry name" value="PPR_rpt"/>
</dbReference>
<feature type="repeat" description="PPR" evidence="3">
    <location>
        <begin position="136"/>
        <end position="166"/>
    </location>
</feature>
<sequence length="166" mass="18535">MKEKGCPPTVFTYVELIKGLGKAGRGCKHDVVLMNNLINILGKEGRIEDAIKIFNEMSSLHCTLNMVTYNTVIKVLFESRAPASEATTWFEKMKVNGIVPSSFTYSILIDGFCKTNRVENALLLLEEMDEKGFPLCPAAYCSLINSLGKAKQYKAANELFQELKEN</sequence>
<dbReference type="AlphaFoldDB" id="A0A498IZ86"/>
<dbReference type="NCBIfam" id="TIGR00756">
    <property type="entry name" value="PPR"/>
    <property type="match status" value="4"/>
</dbReference>
<reference evidence="4 5" key="1">
    <citation type="submission" date="2018-10" db="EMBL/GenBank/DDBJ databases">
        <title>A high-quality apple genome assembly.</title>
        <authorList>
            <person name="Hu J."/>
        </authorList>
    </citation>
    <scope>NUCLEOTIDE SEQUENCE [LARGE SCALE GENOMIC DNA]</scope>
    <source>
        <strain evidence="5">cv. HFTH1</strain>
        <tissue evidence="4">Young leaf</tissue>
    </source>
</reference>
<keyword evidence="2" id="KW-0677">Repeat</keyword>
<evidence type="ECO:0000256" key="1">
    <source>
        <dbReference type="ARBA" id="ARBA00007626"/>
    </source>
</evidence>
<evidence type="ECO:0000313" key="5">
    <source>
        <dbReference type="Proteomes" id="UP000290289"/>
    </source>
</evidence>
<comment type="caution">
    <text evidence="4">The sequence shown here is derived from an EMBL/GenBank/DDBJ whole genome shotgun (WGS) entry which is preliminary data.</text>
</comment>
<evidence type="ECO:0000256" key="2">
    <source>
        <dbReference type="ARBA" id="ARBA00022737"/>
    </source>
</evidence>
<organism evidence="4 5">
    <name type="scientific">Malus domestica</name>
    <name type="common">Apple</name>
    <name type="synonym">Pyrus malus</name>
    <dbReference type="NCBI Taxonomy" id="3750"/>
    <lineage>
        <taxon>Eukaryota</taxon>
        <taxon>Viridiplantae</taxon>
        <taxon>Streptophyta</taxon>
        <taxon>Embryophyta</taxon>
        <taxon>Tracheophyta</taxon>
        <taxon>Spermatophyta</taxon>
        <taxon>Magnoliopsida</taxon>
        <taxon>eudicotyledons</taxon>
        <taxon>Gunneridae</taxon>
        <taxon>Pentapetalae</taxon>
        <taxon>rosids</taxon>
        <taxon>fabids</taxon>
        <taxon>Rosales</taxon>
        <taxon>Rosaceae</taxon>
        <taxon>Amygdaloideae</taxon>
        <taxon>Maleae</taxon>
        <taxon>Malus</taxon>
    </lineage>
</organism>
<dbReference type="Proteomes" id="UP000290289">
    <property type="component" value="Chromosome 9"/>
</dbReference>
<proteinExistence type="inferred from homology"/>
<dbReference type="Pfam" id="PF13041">
    <property type="entry name" value="PPR_2"/>
    <property type="match status" value="1"/>
</dbReference>
<name>A0A498IZ86_MALDO</name>
<dbReference type="Gene3D" id="1.25.40.10">
    <property type="entry name" value="Tetratricopeptide repeat domain"/>
    <property type="match status" value="2"/>
</dbReference>
<gene>
    <name evidence="4" type="ORF">DVH24_000179</name>
</gene>
<dbReference type="EMBL" id="RDQH01000335">
    <property type="protein sequence ID" value="RXH88580.1"/>
    <property type="molecule type" value="Genomic_DNA"/>
</dbReference>
<accession>A0A498IZ86</accession>
<keyword evidence="5" id="KW-1185">Reference proteome</keyword>
<dbReference type="PANTHER" id="PTHR47941">
    <property type="entry name" value="PENTATRICOPEPTIDE REPEAT-CONTAINING PROTEIN 3, MITOCHONDRIAL"/>
    <property type="match status" value="1"/>
</dbReference>
<protein>
    <recommendedName>
        <fullName evidence="6">Pentacotripeptide-repeat region of PRORP domain-containing protein</fullName>
    </recommendedName>
</protein>
<dbReference type="Pfam" id="PF01535">
    <property type="entry name" value="PPR"/>
    <property type="match status" value="1"/>
</dbReference>